<dbReference type="OrthoDB" id="308861at2759"/>
<dbReference type="FunFam" id="1.10.390.10:FF:000011">
    <property type="entry name" value="Transcription initiation factor TFIID subunit"/>
    <property type="match status" value="1"/>
</dbReference>
<dbReference type="EMBL" id="CH408156">
    <property type="protein sequence ID" value="EDK37961.2"/>
    <property type="molecule type" value="Genomic_DNA"/>
</dbReference>
<dbReference type="InParanoid" id="A5DFK8"/>
<dbReference type="KEGG" id="pgu:PGUG_02059"/>
<dbReference type="PANTHER" id="PTHR15137">
    <property type="entry name" value="TRANSCRIPTION INITIATION FACTOR TFIID"/>
    <property type="match status" value="1"/>
</dbReference>
<dbReference type="GO" id="GO:0006367">
    <property type="term" value="P:transcription initiation at RNA polymerase II promoter"/>
    <property type="evidence" value="ECO:0007669"/>
    <property type="project" value="TreeGrafter"/>
</dbReference>
<feature type="domain" description="Transcription initiation factor TFIID subunit 2 TPR repeats" evidence="11">
    <location>
        <begin position="815"/>
        <end position="1065"/>
    </location>
</feature>
<evidence type="ECO:0000259" key="10">
    <source>
        <dbReference type="Pfam" id="PF25316"/>
    </source>
</evidence>
<dbReference type="RefSeq" id="XP_001486388.2">
    <property type="nucleotide sequence ID" value="XM_001486338.1"/>
</dbReference>
<keyword evidence="6" id="KW-0539">Nucleus</keyword>
<dbReference type="InterPro" id="IPR057345">
    <property type="entry name" value="Ig-like_TAF2"/>
</dbReference>
<reference evidence="12 13" key="1">
    <citation type="journal article" date="2009" name="Nature">
        <title>Evolution of pathogenicity and sexual reproduction in eight Candida genomes.</title>
        <authorList>
            <person name="Butler G."/>
            <person name="Rasmussen M.D."/>
            <person name="Lin M.F."/>
            <person name="Santos M.A."/>
            <person name="Sakthikumar S."/>
            <person name="Munro C.A."/>
            <person name="Rheinbay E."/>
            <person name="Grabherr M."/>
            <person name="Forche A."/>
            <person name="Reedy J.L."/>
            <person name="Agrafioti I."/>
            <person name="Arnaud M.B."/>
            <person name="Bates S."/>
            <person name="Brown A.J."/>
            <person name="Brunke S."/>
            <person name="Costanzo M.C."/>
            <person name="Fitzpatrick D.A."/>
            <person name="de Groot P.W."/>
            <person name="Harris D."/>
            <person name="Hoyer L.L."/>
            <person name="Hube B."/>
            <person name="Klis F.M."/>
            <person name="Kodira C."/>
            <person name="Lennard N."/>
            <person name="Logue M.E."/>
            <person name="Martin R."/>
            <person name="Neiman A.M."/>
            <person name="Nikolaou E."/>
            <person name="Quail M.A."/>
            <person name="Quinn J."/>
            <person name="Santos M.C."/>
            <person name="Schmitzberger F.F."/>
            <person name="Sherlock G."/>
            <person name="Shah P."/>
            <person name="Silverstein K.A."/>
            <person name="Skrzypek M.S."/>
            <person name="Soll D."/>
            <person name="Staggs R."/>
            <person name="Stansfield I."/>
            <person name="Stumpf M.P."/>
            <person name="Sudbery P.E."/>
            <person name="Srikantha T."/>
            <person name="Zeng Q."/>
            <person name="Berman J."/>
            <person name="Berriman M."/>
            <person name="Heitman J."/>
            <person name="Gow N.A."/>
            <person name="Lorenz M.C."/>
            <person name="Birren B.W."/>
            <person name="Kellis M."/>
            <person name="Cuomo C.A."/>
        </authorList>
    </citation>
    <scope>NUCLEOTIDE SEQUENCE [LARGE SCALE GENOMIC DNA]</scope>
    <source>
        <strain evidence="13">ATCC 6260 / CBS 566 / DSM 6381 / JCM 1539 / NBRC 10279 / NRRL Y-324</strain>
    </source>
</reference>
<dbReference type="CDD" id="cd09839">
    <property type="entry name" value="M1_like_TAF2"/>
    <property type="match status" value="1"/>
</dbReference>
<dbReference type="SUPFAM" id="SSF55486">
    <property type="entry name" value="Metalloproteases ('zincins'), catalytic domain"/>
    <property type="match status" value="1"/>
</dbReference>
<dbReference type="Proteomes" id="UP000001997">
    <property type="component" value="Unassembled WGS sequence"/>
</dbReference>
<feature type="compositionally biased region" description="Basic and acidic residues" evidence="9">
    <location>
        <begin position="1438"/>
        <end position="1519"/>
    </location>
</feature>
<protein>
    <recommendedName>
        <fullName evidence="3">Transcription initiation factor TFIID subunit 2</fullName>
    </recommendedName>
    <alternativeName>
        <fullName evidence="8">TBP-associated factor 2</fullName>
    </alternativeName>
</protein>
<feature type="compositionally biased region" description="Polar residues" evidence="9">
    <location>
        <begin position="1"/>
        <end position="13"/>
    </location>
</feature>
<dbReference type="InterPro" id="IPR057991">
    <property type="entry name" value="TPR_TAF2_C"/>
</dbReference>
<dbReference type="Gene3D" id="1.10.390.10">
    <property type="entry name" value="Neutral Protease Domain 2"/>
    <property type="match status" value="1"/>
</dbReference>
<feature type="domain" description="Transcription initiation factor TFIID subunit 2 Ig-like" evidence="10">
    <location>
        <begin position="645"/>
        <end position="814"/>
    </location>
</feature>
<evidence type="ECO:0000256" key="9">
    <source>
        <dbReference type="SAM" id="MobiDB-lite"/>
    </source>
</evidence>
<comment type="subcellular location">
    <subcellularLocation>
        <location evidence="1">Nucleus</location>
    </subcellularLocation>
</comment>
<evidence type="ECO:0000256" key="2">
    <source>
        <dbReference type="ARBA" id="ARBA00010937"/>
    </source>
</evidence>
<sequence length="1601" mass="182887">MFTPHQINSSTPRTQKRSRHGGRSSQLLRVSHQQVKLDVDIERKSVSGVTDIAIVPSSNSLRTIKLDCREMKISSITVNKRKVNYIHQDLLYINNPEEFESKVNSSSIDLFDLYSNELTIHQHHLIRQKLNYLFGDVNFDPREPSTEVQNGNTEELKILLPENFKFEQTDRYNSPEVHHHDSGTPMHLRKSTFSSDYSPIMVRIKYTLKNPQNGLKFVSGDHLDVKKWHVYTTNSEFNISTSSWVPCIDNLWDKCSWTIELDIPRSTKEFENRTLESNNHEANGDDDNAMNKDEEENEKEQEDGDDENSNEENENMHDINNNLDDDEYLDMVVCAGDIDNYKELPHPSKRDRKLVSWSIFNPISAHHVGWCLGPFQSYTVSSDSNDVVLDDDFGAAGAEVERDSTNAPLTIYALQDDLEDAKNTSAIIRGALDFFSREFGSFPFTSYAVTFVHDLPIEVNNFAGLSVISDTMLFPADIIEPMFTNTEILIDTLAEQWSGINITPQQFGDFWVTIGISKFMSLSYIRHLMGQNEYRFRIKIKKAQVADEDVGKKPLAYQFYQYPLSTSDLSFVSLKAPVVLYILDKRMTKTDKSFGLSRVLPKIFLQAMSGDLQNSTLSTLHFQYVCEKVNRNKLESFFKQWVFNAGVPLFSVAQRFNKKRSIIEMQIRQIQSQIIRKSKPNSNNFMEDSIAYLDDEPSFLVQPVFTGPMTIRIHEANGTPYEHIIDLKHETSKLDIQYNTKFRRMKKKTGDEVHETVSSFKQLGDILQTKAEMEEWNLVEWIKDEEDPSFNDAFEWLRVDADFEWISKMSVKQPDYMFASQLQYDRDVEAQYEAVRYFATRDKPNRNYCTVLTRTVMDSRYYYGVRIAAARALAGFSKTNNLFIGLEYLMKIFKTLYCFPESNVPKTNDFNDLASYFLKKEMISIFATIRDDDGNSPTEVKRFLLSLLKYNDNSNNDYQDGFYVAALIKALTSCIIITGDLRDIPDVFDNSKQKFVDDALVEINRLHKLDEWVPSYHNMISVVCLQSKVQLAVHGYYELPFEDLLPYTLGKFPLDVRVEAFRGLFLLGGLRNAAVMKYFLTTCLLTRENSRFKRGLVEALCSAVASVATGPAPSTLDDPEFNFYQALEGERSKIGTNKTNMMIIDDGMDSASSRKEMFAKSSIEGAIDLLRAKFAQGEGLKNTLWELLHNSLLSLYERRRIFNLCQILYEEKDQFLVRLPVHNVPLEDFNKKIVAKYIGDNTVVIKREGRFKIQLARSISVEHSDKKKRRHSAVENDDELEDNKSREKRPILRFTTKPKPEEVPTPVQVEEVVPELQRIGLVAVEGTSVNIKLSSRTLRSLAKVRSAPAPVANTPSVVSTYHPVTLKFEREVSRRIIHHFVNGASNKRYVKIFTKEGRAEVSSKPYTKSTGGKATESQDEKHEIAVSETTVNEEAGTEQEREEPSTKTPDDGKVEKPDNQDQKSDEEKGQNLDEGETQKSNELKAQKPDEQTNEADEVKGPKPEEHAVTEPDRSEKPALESKPLSRSVSPFDTGPAQTKGYRKKKKEVYIHNGSPSPATNSDENNSKSGSDKVEETKSSGTENGEKSAPKPKLKLKLSLKK</sequence>
<dbReference type="OMA" id="EQPDYQW"/>
<evidence type="ECO:0000256" key="6">
    <source>
        <dbReference type="ARBA" id="ARBA00023242"/>
    </source>
</evidence>
<gene>
    <name evidence="12" type="ORF">PGUG_02059</name>
</gene>
<keyword evidence="4" id="KW-0805">Transcription regulation</keyword>
<feature type="region of interest" description="Disordered" evidence="9">
    <location>
        <begin position="1264"/>
        <end position="1289"/>
    </location>
</feature>
<dbReference type="GO" id="GO:0003682">
    <property type="term" value="F:chromatin binding"/>
    <property type="evidence" value="ECO:0007669"/>
    <property type="project" value="TreeGrafter"/>
</dbReference>
<evidence type="ECO:0000256" key="1">
    <source>
        <dbReference type="ARBA" id="ARBA00004123"/>
    </source>
</evidence>
<evidence type="ECO:0000256" key="7">
    <source>
        <dbReference type="ARBA" id="ARBA00025346"/>
    </source>
</evidence>
<feature type="compositionally biased region" description="Basic residues" evidence="9">
    <location>
        <begin position="1589"/>
        <end position="1601"/>
    </location>
</feature>
<feature type="region of interest" description="Disordered" evidence="9">
    <location>
        <begin position="1398"/>
        <end position="1601"/>
    </location>
</feature>
<feature type="compositionally biased region" description="Polar residues" evidence="9">
    <location>
        <begin position="1553"/>
        <end position="1568"/>
    </location>
</feature>
<feature type="compositionally biased region" description="Acidic residues" evidence="9">
    <location>
        <begin position="284"/>
        <end position="313"/>
    </location>
</feature>
<keyword evidence="13" id="KW-1185">Reference proteome</keyword>
<dbReference type="Pfam" id="PF25316">
    <property type="entry name" value="TAF2_3rd"/>
    <property type="match status" value="1"/>
</dbReference>
<accession>A5DFK8</accession>
<evidence type="ECO:0000256" key="4">
    <source>
        <dbReference type="ARBA" id="ARBA00023015"/>
    </source>
</evidence>
<feature type="region of interest" description="Disordered" evidence="9">
    <location>
        <begin position="274"/>
        <end position="322"/>
    </location>
</feature>
<dbReference type="eggNOG" id="KOG1932">
    <property type="taxonomic scope" value="Eukaryota"/>
</dbReference>
<dbReference type="Gene3D" id="2.60.40.1730">
    <property type="entry name" value="tricorn interacting facor f3 domain"/>
    <property type="match status" value="1"/>
</dbReference>
<evidence type="ECO:0000256" key="5">
    <source>
        <dbReference type="ARBA" id="ARBA00023163"/>
    </source>
</evidence>
<feature type="compositionally biased region" description="Basic and acidic residues" evidence="9">
    <location>
        <begin position="1569"/>
        <end position="1588"/>
    </location>
</feature>
<feature type="compositionally biased region" description="Basic and acidic residues" evidence="9">
    <location>
        <begin position="1416"/>
        <end position="1425"/>
    </location>
</feature>
<dbReference type="HOGENOM" id="CLU_002317_2_0_1"/>
<dbReference type="STRING" id="294746.A5DFK8"/>
<keyword evidence="5" id="KW-0804">Transcription</keyword>
<proteinExistence type="inferred from homology"/>
<dbReference type="GeneID" id="5127764"/>
<dbReference type="PANTHER" id="PTHR15137:SF9">
    <property type="entry name" value="TRANSCRIPTION INITIATION FACTOR TFIID SUBUNIT 2"/>
    <property type="match status" value="1"/>
</dbReference>
<dbReference type="InterPro" id="IPR037813">
    <property type="entry name" value="TAF2"/>
</dbReference>
<dbReference type="VEuPathDB" id="FungiDB:PGUG_02059"/>
<evidence type="ECO:0000313" key="13">
    <source>
        <dbReference type="Proteomes" id="UP000001997"/>
    </source>
</evidence>
<dbReference type="GO" id="GO:0005669">
    <property type="term" value="C:transcription factor TFIID complex"/>
    <property type="evidence" value="ECO:0007669"/>
    <property type="project" value="InterPro"/>
</dbReference>
<comment type="similarity">
    <text evidence="2">Belongs to the TAF2 family.</text>
</comment>
<dbReference type="GO" id="GO:0016251">
    <property type="term" value="F:RNA polymerase II general transcription initiation factor activity"/>
    <property type="evidence" value="ECO:0007669"/>
    <property type="project" value="TreeGrafter"/>
</dbReference>
<feature type="region of interest" description="Disordered" evidence="9">
    <location>
        <begin position="1"/>
        <end position="26"/>
    </location>
</feature>
<dbReference type="Pfam" id="PF25577">
    <property type="entry name" value="TPR_TAF2_C"/>
    <property type="match status" value="1"/>
</dbReference>
<organism evidence="12 13">
    <name type="scientific">Meyerozyma guilliermondii (strain ATCC 6260 / CBS 566 / DSM 6381 / JCM 1539 / NBRC 10279 / NRRL Y-324)</name>
    <name type="common">Yeast</name>
    <name type="synonym">Candida guilliermondii</name>
    <dbReference type="NCBI Taxonomy" id="294746"/>
    <lineage>
        <taxon>Eukaryota</taxon>
        <taxon>Fungi</taxon>
        <taxon>Dikarya</taxon>
        <taxon>Ascomycota</taxon>
        <taxon>Saccharomycotina</taxon>
        <taxon>Pichiomycetes</taxon>
        <taxon>Debaryomycetaceae</taxon>
        <taxon>Meyerozyma</taxon>
    </lineage>
</organism>
<dbReference type="FunCoup" id="A5DFK8">
    <property type="interactions" value="647"/>
</dbReference>
<evidence type="ECO:0000256" key="8">
    <source>
        <dbReference type="ARBA" id="ARBA00076306"/>
    </source>
</evidence>
<name>A5DFK8_PICGU</name>
<comment type="function">
    <text evidence="7">Functions as a component of the DNA-binding general transcription factor complex TFIID. Binding of TFIID to a promoter (with or without TATA element) is the initial step in pre-initiation complex (PIC) formation. TFIID plays a key role in the regulation of gene expression by RNA polymerase II through different activities such as transcription activator interaction, core promoter recognition and selectivity, TFIIA and TFIIB interaction, chromatin modification (histone acetylation by TAF1), facilitation of DNA opening and initiation of transcription.</text>
</comment>
<evidence type="ECO:0000259" key="11">
    <source>
        <dbReference type="Pfam" id="PF25577"/>
    </source>
</evidence>
<evidence type="ECO:0000256" key="3">
    <source>
        <dbReference type="ARBA" id="ARBA00017363"/>
    </source>
</evidence>
<dbReference type="GO" id="GO:0000976">
    <property type="term" value="F:transcription cis-regulatory region binding"/>
    <property type="evidence" value="ECO:0007669"/>
    <property type="project" value="TreeGrafter"/>
</dbReference>
<feature type="compositionally biased region" description="Basic and acidic residues" evidence="9">
    <location>
        <begin position="274"/>
        <end position="283"/>
    </location>
</feature>
<dbReference type="InterPro" id="IPR042097">
    <property type="entry name" value="Aminopeptidase_N-like_N_sf"/>
</dbReference>
<evidence type="ECO:0000313" key="12">
    <source>
        <dbReference type="EMBL" id="EDK37961.2"/>
    </source>
</evidence>
<dbReference type="SUPFAM" id="SSF63737">
    <property type="entry name" value="Leukotriene A4 hydrolase N-terminal domain"/>
    <property type="match status" value="1"/>
</dbReference>
<dbReference type="InterPro" id="IPR027268">
    <property type="entry name" value="Peptidase_M4/M1_CTD_sf"/>
</dbReference>